<feature type="DNA-binding region" description="H-T-H motif" evidence="2">
    <location>
        <begin position="34"/>
        <end position="53"/>
    </location>
</feature>
<dbReference type="Gene3D" id="1.10.357.10">
    <property type="entry name" value="Tetracycline Repressor, domain 2"/>
    <property type="match status" value="1"/>
</dbReference>
<dbReference type="AlphaFoldDB" id="A0A848L364"/>
<dbReference type="SUPFAM" id="SSF46689">
    <property type="entry name" value="Homeodomain-like"/>
    <property type="match status" value="1"/>
</dbReference>
<dbReference type="GO" id="GO:0003677">
    <property type="term" value="F:DNA binding"/>
    <property type="evidence" value="ECO:0007669"/>
    <property type="project" value="UniProtKB-UniRule"/>
</dbReference>
<evidence type="ECO:0000256" key="2">
    <source>
        <dbReference type="PROSITE-ProRule" id="PRU00335"/>
    </source>
</evidence>
<accession>A0A848L364</accession>
<reference evidence="4 5" key="1">
    <citation type="submission" date="2020-04" db="EMBL/GenBank/DDBJ databases">
        <title>Gordonia sp. nov. TBRC 11910.</title>
        <authorList>
            <person name="Suriyachadkun C."/>
        </authorList>
    </citation>
    <scope>NUCLEOTIDE SEQUENCE [LARGE SCALE GENOMIC DNA]</scope>
    <source>
        <strain evidence="4 5">TBRC 11910</strain>
    </source>
</reference>
<dbReference type="RefSeq" id="WP_170197778.1">
    <property type="nucleotide sequence ID" value="NZ_JABBNB010000060.1"/>
</dbReference>
<dbReference type="Proteomes" id="UP000550729">
    <property type="component" value="Unassembled WGS sequence"/>
</dbReference>
<evidence type="ECO:0000259" key="3">
    <source>
        <dbReference type="PROSITE" id="PS50977"/>
    </source>
</evidence>
<evidence type="ECO:0000313" key="5">
    <source>
        <dbReference type="Proteomes" id="UP000550729"/>
    </source>
</evidence>
<evidence type="ECO:0000313" key="4">
    <source>
        <dbReference type="EMBL" id="NMO05274.1"/>
    </source>
</evidence>
<organism evidence="4 5">
    <name type="scientific">Gordonia asplenii</name>
    <dbReference type="NCBI Taxonomy" id="2725283"/>
    <lineage>
        <taxon>Bacteria</taxon>
        <taxon>Bacillati</taxon>
        <taxon>Actinomycetota</taxon>
        <taxon>Actinomycetes</taxon>
        <taxon>Mycobacteriales</taxon>
        <taxon>Gordoniaceae</taxon>
        <taxon>Gordonia</taxon>
    </lineage>
</organism>
<keyword evidence="5" id="KW-1185">Reference proteome</keyword>
<protein>
    <submittedName>
        <fullName evidence="4">TetR/AcrR family transcriptional regulator</fullName>
    </submittedName>
</protein>
<dbReference type="PROSITE" id="PS50977">
    <property type="entry name" value="HTH_TETR_2"/>
    <property type="match status" value="1"/>
</dbReference>
<evidence type="ECO:0000256" key="1">
    <source>
        <dbReference type="ARBA" id="ARBA00023125"/>
    </source>
</evidence>
<dbReference type="InterPro" id="IPR001647">
    <property type="entry name" value="HTH_TetR"/>
</dbReference>
<gene>
    <name evidence="4" type="ORF">HH308_29050</name>
</gene>
<dbReference type="EMBL" id="JABBNB010000060">
    <property type="protein sequence ID" value="NMO05274.1"/>
    <property type="molecule type" value="Genomic_DNA"/>
</dbReference>
<proteinExistence type="predicted"/>
<keyword evidence="1 2" id="KW-0238">DNA-binding</keyword>
<sequence>MNADQLATVRSEVRLRYLDAGLRILGIKGYASLKLATLCREVGVSTGAFYYAFGNWDDYTVSLIEYWREEVAFRLVNAASAYATARERLEFLRDVVHRLPHDTEAAIRIWAAHDPRVAAIQSEVDDARRALVAGVFRDIAPGLASVDDYAAAAVDQLVGYQNGTRRSREALNCFLEAIVNQVTFEANPCYLTFRCEPGATHTRPAGEES</sequence>
<feature type="domain" description="HTH tetR-type" evidence="3">
    <location>
        <begin position="11"/>
        <end position="71"/>
    </location>
</feature>
<comment type="caution">
    <text evidence="4">The sequence shown here is derived from an EMBL/GenBank/DDBJ whole genome shotgun (WGS) entry which is preliminary data.</text>
</comment>
<name>A0A848L364_9ACTN</name>
<dbReference type="Pfam" id="PF00440">
    <property type="entry name" value="TetR_N"/>
    <property type="match status" value="1"/>
</dbReference>
<dbReference type="InterPro" id="IPR009057">
    <property type="entry name" value="Homeodomain-like_sf"/>
</dbReference>